<dbReference type="FunFam" id="3.10.50.30:FF:000001">
    <property type="entry name" value="Transcription elongation factor GreA"/>
    <property type="match status" value="1"/>
</dbReference>
<evidence type="ECO:0000313" key="5">
    <source>
        <dbReference type="EMBL" id="MBO1318186.1"/>
    </source>
</evidence>
<dbReference type="Gene3D" id="3.10.50.30">
    <property type="entry name" value="Transcription elongation factor, GreA/GreB, C-terminal domain"/>
    <property type="match status" value="1"/>
</dbReference>
<keyword evidence="1" id="KW-0805">Transcription regulation</keyword>
<keyword evidence="2" id="KW-0804">Transcription</keyword>
<reference evidence="5" key="1">
    <citation type="submission" date="2021-03" db="EMBL/GenBank/DDBJ databases">
        <authorList>
            <person name="Wang G."/>
        </authorList>
    </citation>
    <scope>NUCLEOTIDE SEQUENCE</scope>
    <source>
        <strain evidence="5">KCTC 12899</strain>
    </source>
</reference>
<dbReference type="InterPro" id="IPR001437">
    <property type="entry name" value="Tscrpt_elong_fac_GreA/B_C"/>
</dbReference>
<gene>
    <name evidence="5" type="ORF">J3U88_06955</name>
</gene>
<dbReference type="PANTHER" id="PTHR30437">
    <property type="entry name" value="TRANSCRIPTION ELONGATION FACTOR GREA"/>
    <property type="match status" value="1"/>
</dbReference>
<keyword evidence="5" id="KW-0648">Protein biosynthesis</keyword>
<evidence type="ECO:0000259" key="3">
    <source>
        <dbReference type="Pfam" id="PF01272"/>
    </source>
</evidence>
<dbReference type="RefSeq" id="WP_207857821.1">
    <property type="nucleotide sequence ID" value="NZ_JAFREP010000005.1"/>
</dbReference>
<dbReference type="AlphaFoldDB" id="A0A8J7U4D9"/>
<feature type="domain" description="Transcription elongation factor GreA/GreB N-terminal" evidence="4">
    <location>
        <begin position="1"/>
        <end position="66"/>
    </location>
</feature>
<proteinExistence type="predicted"/>
<dbReference type="SUPFAM" id="SSF46557">
    <property type="entry name" value="GreA transcript cleavage protein, N-terminal domain"/>
    <property type="match status" value="1"/>
</dbReference>
<dbReference type="GO" id="GO:0032784">
    <property type="term" value="P:regulation of DNA-templated transcription elongation"/>
    <property type="evidence" value="ECO:0007669"/>
    <property type="project" value="InterPro"/>
</dbReference>
<protein>
    <submittedName>
        <fullName evidence="5">Transcription elongation factor GreA</fullName>
    </submittedName>
</protein>
<dbReference type="InterPro" id="IPR023459">
    <property type="entry name" value="Tscrpt_elong_fac_GreA/B_fam"/>
</dbReference>
<keyword evidence="6" id="KW-1185">Reference proteome</keyword>
<dbReference type="PIRSF" id="PIRSF006092">
    <property type="entry name" value="GreA_GreB"/>
    <property type="match status" value="1"/>
</dbReference>
<feature type="domain" description="Transcription elongation factor GreA/GreB C-terminal" evidence="3">
    <location>
        <begin position="77"/>
        <end position="149"/>
    </location>
</feature>
<dbReference type="Proteomes" id="UP000664417">
    <property type="component" value="Unassembled WGS sequence"/>
</dbReference>
<evidence type="ECO:0000259" key="4">
    <source>
        <dbReference type="Pfam" id="PF03449"/>
    </source>
</evidence>
<dbReference type="InterPro" id="IPR022691">
    <property type="entry name" value="Tscrpt_elong_fac_GreA/B_N"/>
</dbReference>
<dbReference type="EMBL" id="JAFREP010000005">
    <property type="protein sequence ID" value="MBO1318186.1"/>
    <property type="molecule type" value="Genomic_DNA"/>
</dbReference>
<dbReference type="GO" id="GO:0003677">
    <property type="term" value="F:DNA binding"/>
    <property type="evidence" value="ECO:0007669"/>
    <property type="project" value="InterPro"/>
</dbReference>
<comment type="caution">
    <text evidence="5">The sequence shown here is derived from an EMBL/GenBank/DDBJ whole genome shotgun (WGS) entry which is preliminary data.</text>
</comment>
<dbReference type="Pfam" id="PF03449">
    <property type="entry name" value="GreA_GreB_N"/>
    <property type="match status" value="1"/>
</dbReference>
<accession>A0A8J7U4D9</accession>
<evidence type="ECO:0000313" key="6">
    <source>
        <dbReference type="Proteomes" id="UP000664417"/>
    </source>
</evidence>
<dbReference type="InterPro" id="IPR036953">
    <property type="entry name" value="GreA/GreB_C_sf"/>
</dbReference>
<dbReference type="PANTHER" id="PTHR30437:SF4">
    <property type="entry name" value="TRANSCRIPTION ELONGATION FACTOR GREA"/>
    <property type="match status" value="1"/>
</dbReference>
<sequence length="159" mass="18110">MTKKLLSRLNEDLRELEHELKTKLPEEIRKAAALGDLSENAEYEAALDRQRLIQSKYRSLKNRINEIAQVDVDRLPMDTAGYGSRVTVLDIDTDKEITYQLVMPEDAEAKMNRISISSPIGRALMGKRVEDEVGVTIPSGKKTFEIMDIVPYKKTEMNL</sequence>
<dbReference type="GO" id="GO:0006354">
    <property type="term" value="P:DNA-templated transcription elongation"/>
    <property type="evidence" value="ECO:0007669"/>
    <property type="project" value="TreeGrafter"/>
</dbReference>
<evidence type="ECO:0000256" key="1">
    <source>
        <dbReference type="ARBA" id="ARBA00023015"/>
    </source>
</evidence>
<evidence type="ECO:0000256" key="2">
    <source>
        <dbReference type="ARBA" id="ARBA00023163"/>
    </source>
</evidence>
<dbReference type="GO" id="GO:0070063">
    <property type="term" value="F:RNA polymerase binding"/>
    <property type="evidence" value="ECO:0007669"/>
    <property type="project" value="InterPro"/>
</dbReference>
<dbReference type="GO" id="GO:0003746">
    <property type="term" value="F:translation elongation factor activity"/>
    <property type="evidence" value="ECO:0007669"/>
    <property type="project" value="UniProtKB-KW"/>
</dbReference>
<keyword evidence="5" id="KW-0251">Elongation factor</keyword>
<dbReference type="Pfam" id="PF01272">
    <property type="entry name" value="GreA_GreB"/>
    <property type="match status" value="1"/>
</dbReference>
<name>A0A8J7U4D9_9BACT</name>
<dbReference type="SUPFAM" id="SSF54534">
    <property type="entry name" value="FKBP-like"/>
    <property type="match status" value="1"/>
</dbReference>
<dbReference type="Gene3D" id="1.10.287.180">
    <property type="entry name" value="Transcription elongation factor, GreA/GreB, N-terminal domain"/>
    <property type="match status" value="1"/>
</dbReference>
<dbReference type="InterPro" id="IPR036805">
    <property type="entry name" value="Tscrpt_elong_fac_GreA/B_N_sf"/>
</dbReference>
<organism evidence="5 6">
    <name type="scientific">Acanthopleuribacter pedis</name>
    <dbReference type="NCBI Taxonomy" id="442870"/>
    <lineage>
        <taxon>Bacteria</taxon>
        <taxon>Pseudomonadati</taxon>
        <taxon>Acidobacteriota</taxon>
        <taxon>Holophagae</taxon>
        <taxon>Acanthopleuribacterales</taxon>
        <taxon>Acanthopleuribacteraceae</taxon>
        <taxon>Acanthopleuribacter</taxon>
    </lineage>
</organism>